<evidence type="ECO:0000256" key="6">
    <source>
        <dbReference type="SAM" id="Phobius"/>
    </source>
</evidence>
<keyword evidence="3 6" id="KW-1133">Transmembrane helix</keyword>
<dbReference type="RefSeq" id="WP_342024432.1">
    <property type="nucleotide sequence ID" value="NZ_CP151657.1"/>
</dbReference>
<evidence type="ECO:0000313" key="9">
    <source>
        <dbReference type="Proteomes" id="UP001448858"/>
    </source>
</evidence>
<evidence type="ECO:0000259" key="7">
    <source>
        <dbReference type="Pfam" id="PF05154"/>
    </source>
</evidence>
<name>A0ABZ3A083_9MICC</name>
<dbReference type="Pfam" id="PF05154">
    <property type="entry name" value="TM2"/>
    <property type="match status" value="1"/>
</dbReference>
<protein>
    <submittedName>
        <fullName evidence="8">TM2 domain-containing protein</fullName>
    </submittedName>
</protein>
<comment type="subcellular location">
    <subcellularLocation>
        <location evidence="1">Membrane</location>
        <topology evidence="1">Multi-pass membrane protein</topology>
    </subcellularLocation>
</comment>
<feature type="region of interest" description="Disordered" evidence="5">
    <location>
        <begin position="1"/>
        <end position="98"/>
    </location>
</feature>
<evidence type="ECO:0000256" key="1">
    <source>
        <dbReference type="ARBA" id="ARBA00004141"/>
    </source>
</evidence>
<organism evidence="8 9">
    <name type="scientific">Arthrobacter citreus</name>
    <dbReference type="NCBI Taxonomy" id="1670"/>
    <lineage>
        <taxon>Bacteria</taxon>
        <taxon>Bacillati</taxon>
        <taxon>Actinomycetota</taxon>
        <taxon>Actinomycetes</taxon>
        <taxon>Micrococcales</taxon>
        <taxon>Micrococcaceae</taxon>
        <taxon>Arthrobacter</taxon>
    </lineage>
</organism>
<feature type="domain" description="TM2" evidence="7">
    <location>
        <begin position="109"/>
        <end position="161"/>
    </location>
</feature>
<reference evidence="8 9" key="1">
    <citation type="submission" date="2024-04" db="EMBL/GenBank/DDBJ databases">
        <title>Arthrobacter sp. from Plains bison fecal sample.</title>
        <authorList>
            <person name="Ruzzini A."/>
        </authorList>
    </citation>
    <scope>NUCLEOTIDE SEQUENCE [LARGE SCALE GENOMIC DNA]</scope>
    <source>
        <strain evidence="8 9">EINP1</strain>
    </source>
</reference>
<proteinExistence type="predicted"/>
<feature type="transmembrane region" description="Helical" evidence="6">
    <location>
        <begin position="138"/>
        <end position="165"/>
    </location>
</feature>
<evidence type="ECO:0000256" key="5">
    <source>
        <dbReference type="SAM" id="MobiDB-lite"/>
    </source>
</evidence>
<feature type="transmembrane region" description="Helical" evidence="6">
    <location>
        <begin position="113"/>
        <end position="132"/>
    </location>
</feature>
<evidence type="ECO:0000256" key="3">
    <source>
        <dbReference type="ARBA" id="ARBA00022989"/>
    </source>
</evidence>
<evidence type="ECO:0000256" key="2">
    <source>
        <dbReference type="ARBA" id="ARBA00022692"/>
    </source>
</evidence>
<feature type="compositionally biased region" description="Low complexity" evidence="5">
    <location>
        <begin position="44"/>
        <end position="98"/>
    </location>
</feature>
<sequence length="181" mass="19253">MSENKPGPASSEDQQEMPAPTPPPSVEHEGTDQGHQGQPETGLPQQGQGYPQQGYPAAPGQPYPQQGYPQQGQPYQQPGYPAPGQAYPQPGYGPGPYAQGPYGQPYIEQKSRLVAGLLGIFLGGLGIHRFYLGHIGLGVVQLVLSLVTFGIASLWGFIEGIMILCGAQMFRADARGVPLKE</sequence>
<evidence type="ECO:0000256" key="4">
    <source>
        <dbReference type="ARBA" id="ARBA00023136"/>
    </source>
</evidence>
<evidence type="ECO:0000313" key="8">
    <source>
        <dbReference type="EMBL" id="WZP16833.1"/>
    </source>
</evidence>
<gene>
    <name evidence="8" type="ORF">AAE021_04505</name>
</gene>
<keyword evidence="9" id="KW-1185">Reference proteome</keyword>
<accession>A0ABZ3A083</accession>
<dbReference type="Proteomes" id="UP001448858">
    <property type="component" value="Chromosome"/>
</dbReference>
<dbReference type="EMBL" id="CP151657">
    <property type="protein sequence ID" value="WZP16833.1"/>
    <property type="molecule type" value="Genomic_DNA"/>
</dbReference>
<keyword evidence="2 6" id="KW-0812">Transmembrane</keyword>
<keyword evidence="4 6" id="KW-0472">Membrane</keyword>
<dbReference type="InterPro" id="IPR007829">
    <property type="entry name" value="TM2"/>
</dbReference>